<comment type="caution">
    <text evidence="6">The sequence shown here is derived from an EMBL/GenBank/DDBJ whole genome shotgun (WGS) entry which is preliminary data.</text>
</comment>
<proteinExistence type="predicted"/>
<dbReference type="PANTHER" id="PTHR40448:SF1">
    <property type="entry name" value="TWO-COMPONENT SENSOR HISTIDINE KINASE"/>
    <property type="match status" value="1"/>
</dbReference>
<dbReference type="AlphaFoldDB" id="A0A252F0X2"/>
<protein>
    <recommendedName>
        <fullName evidence="5">Sensor histidine kinase NatK-like C-terminal domain-containing protein</fullName>
    </recommendedName>
</protein>
<dbReference type="SUPFAM" id="SSF55890">
    <property type="entry name" value="Sporulation response regulatory protein Spo0B"/>
    <property type="match status" value="1"/>
</dbReference>
<organism evidence="6 7">
    <name type="scientific">Butyricicoccus porcorum</name>
    <dbReference type="NCBI Taxonomy" id="1945634"/>
    <lineage>
        <taxon>Bacteria</taxon>
        <taxon>Bacillati</taxon>
        <taxon>Bacillota</taxon>
        <taxon>Clostridia</taxon>
        <taxon>Eubacteriales</taxon>
        <taxon>Butyricicoccaceae</taxon>
        <taxon>Butyricicoccus</taxon>
    </lineage>
</organism>
<feature type="transmembrane region" description="Helical" evidence="4">
    <location>
        <begin position="36"/>
        <end position="55"/>
    </location>
</feature>
<keyword evidence="1" id="KW-0597">Phosphoprotein</keyword>
<dbReference type="InterPro" id="IPR032834">
    <property type="entry name" value="NatK-like_C"/>
</dbReference>
<dbReference type="EMBL" id="NHOC01000018">
    <property type="protein sequence ID" value="OUM19475.1"/>
    <property type="molecule type" value="Genomic_DNA"/>
</dbReference>
<name>A0A252F0X2_9FIRM</name>
<feature type="transmembrane region" description="Helical" evidence="4">
    <location>
        <begin position="198"/>
        <end position="220"/>
    </location>
</feature>
<keyword evidence="7" id="KW-1185">Reference proteome</keyword>
<dbReference type="InterPro" id="IPR036890">
    <property type="entry name" value="HATPase_C_sf"/>
</dbReference>
<dbReference type="CDD" id="cd16935">
    <property type="entry name" value="HATPase_AgrC-ComD-like"/>
    <property type="match status" value="1"/>
</dbReference>
<feature type="transmembrane region" description="Helical" evidence="4">
    <location>
        <begin position="98"/>
        <end position="120"/>
    </location>
</feature>
<dbReference type="Pfam" id="PF14501">
    <property type="entry name" value="HATPase_c_5"/>
    <property type="match status" value="1"/>
</dbReference>
<evidence type="ECO:0000256" key="4">
    <source>
        <dbReference type="SAM" id="Phobius"/>
    </source>
</evidence>
<gene>
    <name evidence="6" type="ORF">CBW42_13015</name>
</gene>
<accession>A0A252F0X2</accession>
<feature type="transmembrane region" description="Helical" evidence="4">
    <location>
        <begin position="167"/>
        <end position="186"/>
    </location>
</feature>
<feature type="transmembrane region" description="Helical" evidence="4">
    <location>
        <begin position="6"/>
        <end position="24"/>
    </location>
</feature>
<evidence type="ECO:0000313" key="7">
    <source>
        <dbReference type="Proteomes" id="UP000194903"/>
    </source>
</evidence>
<evidence type="ECO:0000256" key="2">
    <source>
        <dbReference type="ARBA" id="ARBA00022679"/>
    </source>
</evidence>
<dbReference type="Proteomes" id="UP000194903">
    <property type="component" value="Unassembled WGS sequence"/>
</dbReference>
<evidence type="ECO:0000259" key="5">
    <source>
        <dbReference type="Pfam" id="PF14501"/>
    </source>
</evidence>
<reference evidence="6 7" key="1">
    <citation type="submission" date="2017-05" db="EMBL/GenBank/DDBJ databases">
        <title>Butyricicoccus porcorum sp. nov. a butyrate-producing bacterium from the swine intestinal tract.</title>
        <authorList>
            <person name="Trachsel J."/>
            <person name="Humphrey S."/>
            <person name="Allen H.K."/>
        </authorList>
    </citation>
    <scope>NUCLEOTIDE SEQUENCE [LARGE SCALE GENOMIC DNA]</scope>
    <source>
        <strain evidence="6">BB10</strain>
    </source>
</reference>
<keyword evidence="2" id="KW-0808">Transferase</keyword>
<dbReference type="InterPro" id="IPR016120">
    <property type="entry name" value="Sig_transdc_His_kin_SpoOB"/>
</dbReference>
<evidence type="ECO:0000256" key="1">
    <source>
        <dbReference type="ARBA" id="ARBA00022553"/>
    </source>
</evidence>
<dbReference type="RefSeq" id="WP_087022365.1">
    <property type="nucleotide sequence ID" value="NZ_NHOC01000018.1"/>
</dbReference>
<dbReference type="PANTHER" id="PTHR40448">
    <property type="entry name" value="TWO-COMPONENT SENSOR HISTIDINE KINASE"/>
    <property type="match status" value="1"/>
</dbReference>
<dbReference type="SUPFAM" id="SSF55874">
    <property type="entry name" value="ATPase domain of HSP90 chaperone/DNA topoisomerase II/histidine kinase"/>
    <property type="match status" value="1"/>
</dbReference>
<dbReference type="GO" id="GO:0000155">
    <property type="term" value="F:phosphorelay sensor kinase activity"/>
    <property type="evidence" value="ECO:0007669"/>
    <property type="project" value="InterPro"/>
</dbReference>
<feature type="domain" description="Sensor histidine kinase NatK-like C-terminal" evidence="5">
    <location>
        <begin position="337"/>
        <end position="438"/>
    </location>
</feature>
<keyword evidence="4" id="KW-1133">Transmembrane helix</keyword>
<keyword evidence="3" id="KW-0418">Kinase</keyword>
<evidence type="ECO:0000256" key="3">
    <source>
        <dbReference type="ARBA" id="ARBA00022777"/>
    </source>
</evidence>
<sequence>MDTHMSAAIVAFQGLTVCLYWIMVPRKRKWDNRKTYMVAVMLYLLWWAFCLPTIIQNDSMGKALEEHAFWNVVKLIGGIGIEVATSWIVSADSAHNRLLVAGVNVFLLVGFEVVGDIITYCLMSGEIWQSNASYHIGQTLFSVFFLLGTTIFAVYWNRMEKQMRRKIILLSVLFCGCQCFFMYSLWHLNRTAMEAFIQYYIVLGGVVTVIADYLIFDILTSTMEAQRREMELEQLRQQQETQYQYYQLVQENAQEMSKLRHDFKNQLQVVYSLLDTNKEQTIHMLDEMNRRISSTHPVLYCVAPVVNAVITVKADAARQRGIAFDAAVDLDDWEIEEIDQSNLFSNLLDNALEGCLPGQPNQFISLGAGEKKGIYAVKVQNSCDPAKTLRPGQTPGTAKQNRTHHGFGLKILQSIAEKYGGELRIHCENGVFTAEVFLENRRLFP</sequence>
<feature type="transmembrane region" description="Helical" evidence="4">
    <location>
        <begin position="132"/>
        <end position="155"/>
    </location>
</feature>
<evidence type="ECO:0000313" key="6">
    <source>
        <dbReference type="EMBL" id="OUM19475.1"/>
    </source>
</evidence>
<keyword evidence="4" id="KW-0472">Membrane</keyword>
<feature type="transmembrane region" description="Helical" evidence="4">
    <location>
        <begin position="67"/>
        <end position="89"/>
    </location>
</feature>
<keyword evidence="4" id="KW-0812">Transmembrane</keyword>
<dbReference type="OrthoDB" id="1634477at2"/>
<dbReference type="GO" id="GO:0042802">
    <property type="term" value="F:identical protein binding"/>
    <property type="evidence" value="ECO:0007669"/>
    <property type="project" value="TreeGrafter"/>
</dbReference>
<dbReference type="Gene3D" id="3.30.565.10">
    <property type="entry name" value="Histidine kinase-like ATPase, C-terminal domain"/>
    <property type="match status" value="1"/>
</dbReference>